<evidence type="ECO:0000256" key="3">
    <source>
        <dbReference type="ARBA" id="ARBA00023002"/>
    </source>
</evidence>
<dbReference type="GO" id="GO:0034599">
    <property type="term" value="P:cellular response to oxidative stress"/>
    <property type="evidence" value="ECO:0007669"/>
    <property type="project" value="TreeGrafter"/>
</dbReference>
<dbReference type="InterPro" id="IPR013766">
    <property type="entry name" value="Thioredoxin_domain"/>
</dbReference>
<dbReference type="PROSITE" id="PS51352">
    <property type="entry name" value="THIOREDOXIN_2"/>
    <property type="match status" value="1"/>
</dbReference>
<feature type="chain" id="PRO_5029902589" description="Glutathione peroxidase" evidence="6">
    <location>
        <begin position="27"/>
        <end position="181"/>
    </location>
</feature>
<reference evidence="8 9" key="1">
    <citation type="submission" date="2020-02" db="EMBL/GenBank/DDBJ databases">
        <title>complete genome sequence of Rhodobacteraceae bacterium.</title>
        <authorList>
            <person name="Park J."/>
            <person name="Kim Y.-S."/>
            <person name="Kim K.-H."/>
        </authorList>
    </citation>
    <scope>NUCLEOTIDE SEQUENCE [LARGE SCALE GENOMIC DNA]</scope>
    <source>
        <strain evidence="8 9">RR4-56</strain>
    </source>
</reference>
<dbReference type="PANTHER" id="PTHR11592">
    <property type="entry name" value="GLUTATHIONE PEROXIDASE"/>
    <property type="match status" value="1"/>
</dbReference>
<dbReference type="Proteomes" id="UP000503336">
    <property type="component" value="Chromosome"/>
</dbReference>
<keyword evidence="9" id="KW-1185">Reference proteome</keyword>
<feature type="domain" description="Thioredoxin" evidence="7">
    <location>
        <begin position="21"/>
        <end position="179"/>
    </location>
</feature>
<protein>
    <recommendedName>
        <fullName evidence="5">Glutathione peroxidase</fullName>
    </recommendedName>
</protein>
<feature type="active site" evidence="4">
    <location>
        <position position="59"/>
    </location>
</feature>
<evidence type="ECO:0000313" key="9">
    <source>
        <dbReference type="Proteomes" id="UP000503336"/>
    </source>
</evidence>
<dbReference type="PANTHER" id="PTHR11592:SF78">
    <property type="entry name" value="GLUTATHIONE PEROXIDASE"/>
    <property type="match status" value="1"/>
</dbReference>
<accession>A0A7M3T6X3</accession>
<sequence length="181" mass="19487">MGMRSNMISAVIGACALILTALAAVAAPDFTFRAIEGGEIDLATYRGGPVLVVNTASRCGYTYQYAGLQELYDAYREQGFTIVAVPSDAFNQELASNAAVKDFCAVNYGLTIPMTEVTKVTGSEAHPFYAWLLSAHDFEPQWNFNKVLLDANGDFVAGWRSSTKPMSAEITGAVERLLPGN</sequence>
<keyword evidence="3 5" id="KW-0560">Oxidoreductase</keyword>
<keyword evidence="2 5" id="KW-0575">Peroxidase</keyword>
<evidence type="ECO:0000256" key="1">
    <source>
        <dbReference type="ARBA" id="ARBA00006926"/>
    </source>
</evidence>
<evidence type="ECO:0000256" key="5">
    <source>
        <dbReference type="RuleBase" id="RU000499"/>
    </source>
</evidence>
<dbReference type="AlphaFoldDB" id="A0A7M3T6X3"/>
<organism evidence="8 9">
    <name type="scientific">Pikeienuella piscinae</name>
    <dbReference type="NCBI Taxonomy" id="2748098"/>
    <lineage>
        <taxon>Bacteria</taxon>
        <taxon>Pseudomonadati</taxon>
        <taxon>Pseudomonadota</taxon>
        <taxon>Alphaproteobacteria</taxon>
        <taxon>Rhodobacterales</taxon>
        <taxon>Paracoccaceae</taxon>
        <taxon>Pikeienuella</taxon>
    </lineage>
</organism>
<dbReference type="PROSITE" id="PS51355">
    <property type="entry name" value="GLUTATHIONE_PEROXID_3"/>
    <property type="match status" value="1"/>
</dbReference>
<evidence type="ECO:0000256" key="4">
    <source>
        <dbReference type="PIRSR" id="PIRSR000303-1"/>
    </source>
</evidence>
<dbReference type="KEGG" id="hdh:G5B40_04775"/>
<proteinExistence type="inferred from homology"/>
<comment type="similarity">
    <text evidence="1 5">Belongs to the glutathione peroxidase family.</text>
</comment>
<dbReference type="PRINTS" id="PR01011">
    <property type="entry name" value="GLUTPROXDASE"/>
</dbReference>
<dbReference type="SUPFAM" id="SSF52833">
    <property type="entry name" value="Thioredoxin-like"/>
    <property type="match status" value="1"/>
</dbReference>
<dbReference type="PROSITE" id="PS51257">
    <property type="entry name" value="PROKAR_LIPOPROTEIN"/>
    <property type="match status" value="1"/>
</dbReference>
<dbReference type="Pfam" id="PF00255">
    <property type="entry name" value="GSHPx"/>
    <property type="match status" value="1"/>
</dbReference>
<dbReference type="PIRSF" id="PIRSF000303">
    <property type="entry name" value="Glutathion_perox"/>
    <property type="match status" value="1"/>
</dbReference>
<evidence type="ECO:0000313" key="8">
    <source>
        <dbReference type="EMBL" id="QIE57754.1"/>
    </source>
</evidence>
<gene>
    <name evidence="8" type="ORF">G5B40_04775</name>
</gene>
<dbReference type="Gene3D" id="3.40.30.10">
    <property type="entry name" value="Glutaredoxin"/>
    <property type="match status" value="1"/>
</dbReference>
<dbReference type="InterPro" id="IPR036249">
    <property type="entry name" value="Thioredoxin-like_sf"/>
</dbReference>
<dbReference type="GO" id="GO:0004601">
    <property type="term" value="F:peroxidase activity"/>
    <property type="evidence" value="ECO:0007669"/>
    <property type="project" value="UniProtKB-KW"/>
</dbReference>
<evidence type="ECO:0000259" key="7">
    <source>
        <dbReference type="PROSITE" id="PS51352"/>
    </source>
</evidence>
<name>A0A7M3T6X3_9RHOB</name>
<feature type="signal peptide" evidence="6">
    <location>
        <begin position="1"/>
        <end position="26"/>
    </location>
</feature>
<dbReference type="CDD" id="cd00340">
    <property type="entry name" value="GSH_Peroxidase"/>
    <property type="match status" value="1"/>
</dbReference>
<evidence type="ECO:0000256" key="6">
    <source>
        <dbReference type="SAM" id="SignalP"/>
    </source>
</evidence>
<dbReference type="EMBL" id="CP049056">
    <property type="protein sequence ID" value="QIE57754.1"/>
    <property type="molecule type" value="Genomic_DNA"/>
</dbReference>
<keyword evidence="6" id="KW-0732">Signal</keyword>
<evidence type="ECO:0000256" key="2">
    <source>
        <dbReference type="ARBA" id="ARBA00022559"/>
    </source>
</evidence>
<dbReference type="InterPro" id="IPR000889">
    <property type="entry name" value="Glutathione_peroxidase"/>
</dbReference>